<dbReference type="Proteomes" id="UP000215224">
    <property type="component" value="Chromosome"/>
</dbReference>
<dbReference type="Pfam" id="PF13492">
    <property type="entry name" value="GAF_3"/>
    <property type="match status" value="1"/>
</dbReference>
<dbReference type="Gene3D" id="3.30.450.40">
    <property type="match status" value="2"/>
</dbReference>
<dbReference type="InterPro" id="IPR000160">
    <property type="entry name" value="GGDEF_dom"/>
</dbReference>
<dbReference type="GO" id="GO:0052621">
    <property type="term" value="F:diguanylate cyclase activity"/>
    <property type="evidence" value="ECO:0007669"/>
    <property type="project" value="TreeGrafter"/>
</dbReference>
<evidence type="ECO:0000313" key="3">
    <source>
        <dbReference type="Proteomes" id="UP000215224"/>
    </source>
</evidence>
<dbReference type="PANTHER" id="PTHR45138">
    <property type="entry name" value="REGULATORY COMPONENTS OF SENSORY TRANSDUCTION SYSTEM"/>
    <property type="match status" value="1"/>
</dbReference>
<dbReference type="InterPro" id="IPR043128">
    <property type="entry name" value="Rev_trsase/Diguanyl_cyclase"/>
</dbReference>
<proteinExistence type="predicted"/>
<dbReference type="STRING" id="1314751.GCA_001591425_01090"/>
<sequence length="580" mass="67274">MDIGQKMMSTIKTEIYDYLIVEKSFSENKLLYFLEKLLQKELNAQLVTFKLKDEENFNNERLFKSEKEKLILSLREDETVIGTVHIYFYEKMKFTHSFLHELSAELFKLLTKINSSDFSTRSEKRYEQLYSVTSLFHSSMEVETVLNEIFKTLREIYEDFSYYLLLTSDYENLQHLPVKNLEMDTTNETAWQAYVSGEVQTVDSISERRSLVYIPLKGKQGVYGVLQIISLDSMIFPKEELKFLVLLANTAGTAFENAQLYQQSRQLISDLKLINETSHQLNTNLRLNEVTTYMRENIINSFQAKEVGFCTFQRANEEIEILEGSTDFFKHSLSSSFKHYIRKYTLRTMEPLFVGDLRTFDEFDDIQFCSCMLIPMDLTNGKIGACVVVHPLPYFFTFDQFKLLQSLIHHSTLAFSNSILREELEKYVITDYLTKLYSRKYLDDKIKLSMKHDSFGTFILLDIDDFKLVNDQYGHQIGDEILIQVGSVIKDNLRDTDIGARWGGEELAIYLPKIDLSLGLQIADRIKKRVSEHTSPSVTVSCGVSFWQKEKNDSAKELFLRADTALYKAKGQGKNKVSAG</sequence>
<name>A0A223KU46_9BACI</name>
<protein>
    <recommendedName>
        <fullName evidence="1">GGDEF domain-containing protein</fullName>
    </recommendedName>
</protein>
<dbReference type="InterPro" id="IPR003018">
    <property type="entry name" value="GAF"/>
</dbReference>
<dbReference type="RefSeq" id="WP_066413142.1">
    <property type="nucleotide sequence ID" value="NZ_CP018866.1"/>
</dbReference>
<evidence type="ECO:0000313" key="2">
    <source>
        <dbReference type="EMBL" id="AST92868.1"/>
    </source>
</evidence>
<dbReference type="InterPro" id="IPR050469">
    <property type="entry name" value="Diguanylate_Cyclase"/>
</dbReference>
<organism evidence="2 3">
    <name type="scientific">Sutcliffiella cohnii</name>
    <dbReference type="NCBI Taxonomy" id="33932"/>
    <lineage>
        <taxon>Bacteria</taxon>
        <taxon>Bacillati</taxon>
        <taxon>Bacillota</taxon>
        <taxon>Bacilli</taxon>
        <taxon>Bacillales</taxon>
        <taxon>Bacillaceae</taxon>
        <taxon>Sutcliffiella</taxon>
    </lineage>
</organism>
<keyword evidence="3" id="KW-1185">Reference proteome</keyword>
<dbReference type="PANTHER" id="PTHR45138:SF9">
    <property type="entry name" value="DIGUANYLATE CYCLASE DGCM-RELATED"/>
    <property type="match status" value="1"/>
</dbReference>
<feature type="domain" description="GGDEF" evidence="1">
    <location>
        <begin position="454"/>
        <end position="580"/>
    </location>
</feature>
<dbReference type="EMBL" id="CP018866">
    <property type="protein sequence ID" value="AST92868.1"/>
    <property type="molecule type" value="Genomic_DNA"/>
</dbReference>
<dbReference type="FunFam" id="3.30.70.270:FF:000001">
    <property type="entry name" value="Diguanylate cyclase domain protein"/>
    <property type="match status" value="1"/>
</dbReference>
<dbReference type="AlphaFoldDB" id="A0A223KU46"/>
<dbReference type="InterPro" id="IPR029787">
    <property type="entry name" value="Nucleotide_cyclase"/>
</dbReference>
<dbReference type="PROSITE" id="PS50887">
    <property type="entry name" value="GGDEF"/>
    <property type="match status" value="1"/>
</dbReference>
<dbReference type="GO" id="GO:0043709">
    <property type="term" value="P:cell adhesion involved in single-species biofilm formation"/>
    <property type="evidence" value="ECO:0007669"/>
    <property type="project" value="TreeGrafter"/>
</dbReference>
<dbReference type="CDD" id="cd01949">
    <property type="entry name" value="GGDEF"/>
    <property type="match status" value="1"/>
</dbReference>
<dbReference type="KEGG" id="bcoh:BC6307_17030"/>
<dbReference type="SUPFAM" id="SSF55781">
    <property type="entry name" value="GAF domain-like"/>
    <property type="match status" value="2"/>
</dbReference>
<dbReference type="Pfam" id="PF00990">
    <property type="entry name" value="GGDEF"/>
    <property type="match status" value="1"/>
</dbReference>
<dbReference type="GO" id="GO:0005886">
    <property type="term" value="C:plasma membrane"/>
    <property type="evidence" value="ECO:0007669"/>
    <property type="project" value="TreeGrafter"/>
</dbReference>
<dbReference type="Gene3D" id="3.30.70.270">
    <property type="match status" value="1"/>
</dbReference>
<dbReference type="InterPro" id="IPR029016">
    <property type="entry name" value="GAF-like_dom_sf"/>
</dbReference>
<reference evidence="2 3" key="1">
    <citation type="submission" date="2016-12" db="EMBL/GenBank/DDBJ databases">
        <title>The whole genome sequencing and assembly of Bacillus cohnii DSM 6307T strain.</title>
        <authorList>
            <person name="Lee Y.-J."/>
            <person name="Yi H."/>
            <person name="Bahn Y.-S."/>
            <person name="Kim J.F."/>
            <person name="Lee D.-W."/>
        </authorList>
    </citation>
    <scope>NUCLEOTIDE SEQUENCE [LARGE SCALE GENOMIC DNA]</scope>
    <source>
        <strain evidence="2 3">DSM 6307</strain>
    </source>
</reference>
<dbReference type="SUPFAM" id="SSF55073">
    <property type="entry name" value="Nucleotide cyclase"/>
    <property type="match status" value="1"/>
</dbReference>
<gene>
    <name evidence="2" type="ORF">BC6307_17030</name>
</gene>
<accession>A0A223KU46</accession>
<evidence type="ECO:0000259" key="1">
    <source>
        <dbReference type="PROSITE" id="PS50887"/>
    </source>
</evidence>
<dbReference type="SMART" id="SM00267">
    <property type="entry name" value="GGDEF"/>
    <property type="match status" value="1"/>
</dbReference>
<dbReference type="GO" id="GO:1902201">
    <property type="term" value="P:negative regulation of bacterial-type flagellum-dependent cell motility"/>
    <property type="evidence" value="ECO:0007669"/>
    <property type="project" value="TreeGrafter"/>
</dbReference>
<dbReference type="NCBIfam" id="TIGR00254">
    <property type="entry name" value="GGDEF"/>
    <property type="match status" value="1"/>
</dbReference>